<keyword evidence="8" id="KW-1185">Reference proteome</keyword>
<keyword evidence="2 4" id="KW-0694">RNA-binding</keyword>
<dbReference type="KEGG" id="apac:S7S_01350"/>
<dbReference type="PIRSF" id="PIRSF016821">
    <property type="entry name" value="HSP15"/>
    <property type="match status" value="1"/>
</dbReference>
<dbReference type="SMART" id="SM00363">
    <property type="entry name" value="S4"/>
    <property type="match status" value="1"/>
</dbReference>
<dbReference type="Gene3D" id="3.10.290.10">
    <property type="entry name" value="RNA-binding S4 domain"/>
    <property type="match status" value="1"/>
</dbReference>
<keyword evidence="3 4" id="KW-0238">DNA-binding</keyword>
<evidence type="ECO:0000256" key="4">
    <source>
        <dbReference type="PIRNR" id="PIRNR016821"/>
    </source>
</evidence>
<dbReference type="HOGENOM" id="CLU_101003_2_1_6"/>
<evidence type="ECO:0000313" key="8">
    <source>
        <dbReference type="Proteomes" id="UP000006764"/>
    </source>
</evidence>
<dbReference type="GO" id="GO:0034605">
    <property type="term" value="P:cellular response to heat"/>
    <property type="evidence" value="ECO:0007669"/>
    <property type="project" value="InterPro"/>
</dbReference>
<accession>A0A0B4XF86</accession>
<dbReference type="Pfam" id="PF01479">
    <property type="entry name" value="S4"/>
    <property type="match status" value="1"/>
</dbReference>
<dbReference type="CDD" id="cd00165">
    <property type="entry name" value="S4"/>
    <property type="match status" value="1"/>
</dbReference>
<dbReference type="OrthoDB" id="9797176at2"/>
<dbReference type="SUPFAM" id="SSF55174">
    <property type="entry name" value="Alpha-L RNA-binding motif"/>
    <property type="match status" value="1"/>
</dbReference>
<dbReference type="EMBL" id="CP004387">
    <property type="protein sequence ID" value="AJD46694.1"/>
    <property type="molecule type" value="Genomic_DNA"/>
</dbReference>
<dbReference type="GO" id="GO:0043023">
    <property type="term" value="F:ribosomal large subunit binding"/>
    <property type="evidence" value="ECO:0007669"/>
    <property type="project" value="InterPro"/>
</dbReference>
<dbReference type="AlphaFoldDB" id="A0A0B4XF86"/>
<evidence type="ECO:0000313" key="7">
    <source>
        <dbReference type="EMBL" id="AJD46694.1"/>
    </source>
</evidence>
<feature type="region of interest" description="Disordered" evidence="5">
    <location>
        <begin position="98"/>
        <end position="129"/>
    </location>
</feature>
<dbReference type="Proteomes" id="UP000006764">
    <property type="component" value="Chromosome"/>
</dbReference>
<dbReference type="InterPro" id="IPR036986">
    <property type="entry name" value="S4_RNA-bd_sf"/>
</dbReference>
<sequence>MSDGVRIDKWLWAARFFKTRSLAQQAVEGGKVQLDGQRVKASRPVKIGATVSTPRGHDQCTVVVTGLAEKRGSAPQAALLYQETEESIAAREAAASQRRVEYATRAAPDHRPSKKERRDLSRFRARQDT</sequence>
<evidence type="ECO:0000259" key="6">
    <source>
        <dbReference type="SMART" id="SM00363"/>
    </source>
</evidence>
<feature type="domain" description="RNA-binding S4" evidence="6">
    <location>
        <begin position="5"/>
        <end position="71"/>
    </location>
</feature>
<dbReference type="RefSeq" id="WP_008736237.1">
    <property type="nucleotide sequence ID" value="NZ_CP004387.1"/>
</dbReference>
<dbReference type="GO" id="GO:0003727">
    <property type="term" value="F:single-stranded RNA binding"/>
    <property type="evidence" value="ECO:0007669"/>
    <property type="project" value="InterPro"/>
</dbReference>
<evidence type="ECO:0000256" key="2">
    <source>
        <dbReference type="ARBA" id="ARBA00022884"/>
    </source>
</evidence>
<name>A0A0B4XF86_9GAMM</name>
<evidence type="ECO:0000256" key="1">
    <source>
        <dbReference type="ARBA" id="ARBA00008396"/>
    </source>
</evidence>
<gene>
    <name evidence="7" type="ORF">S7S_01350</name>
</gene>
<dbReference type="PROSITE" id="PS50889">
    <property type="entry name" value="S4"/>
    <property type="match status" value="1"/>
</dbReference>
<dbReference type="STRING" id="391936.S7S_01350"/>
<dbReference type="InterPro" id="IPR025708">
    <property type="entry name" value="HSP15"/>
</dbReference>
<evidence type="ECO:0000256" key="5">
    <source>
        <dbReference type="SAM" id="MobiDB-lite"/>
    </source>
</evidence>
<evidence type="ECO:0000256" key="3">
    <source>
        <dbReference type="ARBA" id="ARBA00023125"/>
    </source>
</evidence>
<protein>
    <recommendedName>
        <fullName evidence="4">Heat shock protein 15</fullName>
    </recommendedName>
</protein>
<comment type="similarity">
    <text evidence="1 4">Belongs to the HSP15 family.</text>
</comment>
<proteinExistence type="inferred from homology"/>
<reference evidence="7 8" key="1">
    <citation type="journal article" date="2012" name="J. Bacteriol.">
        <title>Genome sequence of an alkane-degrading bacterium, Alcanivorax pacificus type strain W11-5, isolated from deep sea sediment.</title>
        <authorList>
            <person name="Lai Q."/>
            <person name="Shao Z."/>
        </authorList>
    </citation>
    <scope>NUCLEOTIDE SEQUENCE [LARGE SCALE GENOMIC DNA]</scope>
    <source>
        <strain evidence="7 8">W11-5</strain>
    </source>
</reference>
<organism evidence="7 8">
    <name type="scientific">Isoalcanivorax pacificus W11-5</name>
    <dbReference type="NCBI Taxonomy" id="391936"/>
    <lineage>
        <taxon>Bacteria</taxon>
        <taxon>Pseudomonadati</taxon>
        <taxon>Pseudomonadota</taxon>
        <taxon>Gammaproteobacteria</taxon>
        <taxon>Oceanospirillales</taxon>
        <taxon>Alcanivoracaceae</taxon>
        <taxon>Isoalcanivorax</taxon>
    </lineage>
</organism>
<dbReference type="InterPro" id="IPR002942">
    <property type="entry name" value="S4_RNA-bd"/>
</dbReference>
<dbReference type="GO" id="GO:0003677">
    <property type="term" value="F:DNA binding"/>
    <property type="evidence" value="ECO:0007669"/>
    <property type="project" value="UniProtKB-KW"/>
</dbReference>